<keyword evidence="16" id="KW-0479">Metal-binding</keyword>
<evidence type="ECO:0000256" key="3">
    <source>
        <dbReference type="ARBA" id="ARBA00004496"/>
    </source>
</evidence>
<keyword evidence="13 16" id="KW-0173">Coenzyme A biosynthesis</keyword>
<comment type="catalytic activity">
    <reaction evidence="1 16">
        <text>(R)-pantothenate + ATP = (R)-4'-phosphopantothenate + ADP + H(+)</text>
        <dbReference type="Rhea" id="RHEA:16373"/>
        <dbReference type="ChEBI" id="CHEBI:10986"/>
        <dbReference type="ChEBI" id="CHEBI:15378"/>
        <dbReference type="ChEBI" id="CHEBI:29032"/>
        <dbReference type="ChEBI" id="CHEBI:30616"/>
        <dbReference type="ChEBI" id="CHEBI:456216"/>
        <dbReference type="EC" id="2.7.1.33"/>
    </reaction>
</comment>
<dbReference type="GeneID" id="97264941"/>
<reference evidence="17 19" key="1">
    <citation type="submission" date="2015-01" db="EMBL/GenBank/DDBJ databases">
        <authorList>
            <person name="MANFREDI Pablo"/>
        </authorList>
    </citation>
    <scope>NUCLEOTIDE SEQUENCE [LARGE SCALE GENOMIC DNA]</scope>
    <source>
        <strain evidence="17 19">CcD38</strain>
    </source>
</reference>
<evidence type="ECO:0000256" key="1">
    <source>
        <dbReference type="ARBA" id="ARBA00001206"/>
    </source>
</evidence>
<sequence>MNLIIDQGNTKIKVALFEKQTLIVNEVFSDVDYAEKISNIIDNHPIKKGIVASVVKDAESRYSFLNAKIQQLVFVNSETPMPFLNEYATPKTLGVDRLALMAAAVNQFPNQNVLVIDAGSCITFDMMTSEGVYVGGAIAPGIQMRLRAMHEFTSKLPLIEQQNFDISHFIGKSTRDCMLSGVYHNVVCEIEGVIARYEQQFKNLTIILTGGDHLYLVENIKNRIFAKSFFLLEGLNAILEQTKER</sequence>
<comment type="subcellular location">
    <subcellularLocation>
        <location evidence="3 16">Cytoplasm</location>
    </subcellularLocation>
</comment>
<dbReference type="Proteomes" id="UP000045051">
    <property type="component" value="Unassembled WGS sequence"/>
</dbReference>
<comment type="subunit">
    <text evidence="5 16">Homodimer.</text>
</comment>
<dbReference type="GO" id="GO:0015937">
    <property type="term" value="P:coenzyme A biosynthetic process"/>
    <property type="evidence" value="ECO:0007669"/>
    <property type="project" value="UniProtKB-UniRule"/>
</dbReference>
<feature type="binding site" evidence="16">
    <location>
        <begin position="6"/>
        <end position="13"/>
    </location>
    <ligand>
        <name>ATP</name>
        <dbReference type="ChEBI" id="CHEBI:30616"/>
    </ligand>
</feature>
<comment type="pathway">
    <text evidence="4 16">Cofactor biosynthesis; coenzyme A biosynthesis; CoA from (R)-pantothenate: step 1/5.</text>
</comment>
<dbReference type="GO" id="GO:0005737">
    <property type="term" value="C:cytoplasm"/>
    <property type="evidence" value="ECO:0007669"/>
    <property type="project" value="UniProtKB-SubCell"/>
</dbReference>
<dbReference type="Proteomes" id="UP000265497">
    <property type="component" value="Unassembled WGS sequence"/>
</dbReference>
<evidence type="ECO:0000256" key="15">
    <source>
        <dbReference type="ARBA" id="ARBA00040883"/>
    </source>
</evidence>
<feature type="binding site" evidence="16">
    <location>
        <position position="87"/>
    </location>
    <ligand>
        <name>substrate</name>
    </ligand>
</feature>
<dbReference type="SUPFAM" id="SSF53067">
    <property type="entry name" value="Actin-like ATPase domain"/>
    <property type="match status" value="2"/>
</dbReference>
<comment type="function">
    <text evidence="16">Catalyzes the phosphorylation of pantothenate (Pan), the first step in CoA biosynthesis.</text>
</comment>
<evidence type="ECO:0000256" key="12">
    <source>
        <dbReference type="ARBA" id="ARBA00022958"/>
    </source>
</evidence>
<evidence type="ECO:0000256" key="11">
    <source>
        <dbReference type="ARBA" id="ARBA00022840"/>
    </source>
</evidence>
<dbReference type="NCBIfam" id="NF009853">
    <property type="entry name" value="PRK13320.1-5"/>
    <property type="match status" value="1"/>
</dbReference>
<dbReference type="HAMAP" id="MF_01274">
    <property type="entry name" value="Pantothen_kinase_3"/>
    <property type="match status" value="1"/>
</dbReference>
<dbReference type="EC" id="2.7.1.33" evidence="6 16"/>
<dbReference type="UniPathway" id="UPA00241">
    <property type="reaction ID" value="UER00352"/>
</dbReference>
<name>A0A0B7I1S8_9FLAO</name>
<dbReference type="InterPro" id="IPR043129">
    <property type="entry name" value="ATPase_NBD"/>
</dbReference>
<dbReference type="GO" id="GO:0004594">
    <property type="term" value="F:pantothenate kinase activity"/>
    <property type="evidence" value="ECO:0007669"/>
    <property type="project" value="UniProtKB-UniRule"/>
</dbReference>
<keyword evidence="19" id="KW-1185">Reference proteome</keyword>
<evidence type="ECO:0000313" key="19">
    <source>
        <dbReference type="Proteomes" id="UP000045051"/>
    </source>
</evidence>
<dbReference type="PANTHER" id="PTHR34265:SF1">
    <property type="entry name" value="TYPE III PANTOTHENATE KINASE"/>
    <property type="match status" value="1"/>
</dbReference>
<feature type="binding site" evidence="16">
    <location>
        <position position="120"/>
    </location>
    <ligand>
        <name>ATP</name>
        <dbReference type="ChEBI" id="CHEBI:30616"/>
    </ligand>
</feature>
<proteinExistence type="inferred from homology"/>
<dbReference type="InterPro" id="IPR004619">
    <property type="entry name" value="Type_III_PanK"/>
</dbReference>
<evidence type="ECO:0000256" key="6">
    <source>
        <dbReference type="ARBA" id="ARBA00012102"/>
    </source>
</evidence>
<keyword evidence="12 16" id="KW-0630">Potassium</keyword>
<organism evidence="17 19">
    <name type="scientific">Capnocytophaga canis</name>
    <dbReference type="NCBI Taxonomy" id="1848903"/>
    <lineage>
        <taxon>Bacteria</taxon>
        <taxon>Pseudomonadati</taxon>
        <taxon>Bacteroidota</taxon>
        <taxon>Flavobacteriia</taxon>
        <taxon>Flavobacteriales</taxon>
        <taxon>Flavobacteriaceae</taxon>
        <taxon>Capnocytophaga</taxon>
    </lineage>
</organism>
<keyword evidence="9 16" id="KW-0547">Nucleotide-binding</keyword>
<dbReference type="EMBL" id="NSDI01000008">
    <property type="protein sequence ID" value="RIY35895.1"/>
    <property type="molecule type" value="Genomic_DNA"/>
</dbReference>
<protein>
    <recommendedName>
        <fullName evidence="15 16">Type III pantothenate kinase</fullName>
        <ecNumber evidence="6 16">2.7.1.33</ecNumber>
    </recommendedName>
    <alternativeName>
        <fullName evidence="16">PanK-III</fullName>
    </alternativeName>
    <alternativeName>
        <fullName evidence="16">Pantothenic acid kinase</fullName>
    </alternativeName>
</protein>
<evidence type="ECO:0000313" key="17">
    <source>
        <dbReference type="EMBL" id="CEN45612.1"/>
    </source>
</evidence>
<comment type="similarity">
    <text evidence="14 16">Belongs to the type III pantothenate kinase family.</text>
</comment>
<dbReference type="PANTHER" id="PTHR34265">
    <property type="entry name" value="TYPE III PANTOTHENATE KINASE"/>
    <property type="match status" value="1"/>
</dbReference>
<reference evidence="18 20" key="2">
    <citation type="submission" date="2017-08" db="EMBL/GenBank/DDBJ databases">
        <title>Capnocytophaga canis 17-158 assembly.</title>
        <authorList>
            <person name="Gulvik C.A."/>
        </authorList>
    </citation>
    <scope>NUCLEOTIDE SEQUENCE [LARGE SCALE GENOMIC DNA]</scope>
    <source>
        <strain evidence="18 20">17-158</strain>
    </source>
</reference>
<keyword evidence="10 16" id="KW-0418">Kinase</keyword>
<comment type="cofactor">
    <cofactor evidence="16">
        <name>NH4(+)</name>
        <dbReference type="ChEBI" id="CHEBI:28938"/>
    </cofactor>
    <cofactor evidence="16">
        <name>K(+)</name>
        <dbReference type="ChEBI" id="CHEBI:29103"/>
    </cofactor>
    <text evidence="16">A monovalent cation. Ammonium or potassium.</text>
</comment>
<feature type="binding site" evidence="16">
    <location>
        <begin position="94"/>
        <end position="97"/>
    </location>
    <ligand>
        <name>substrate</name>
    </ligand>
</feature>
<accession>A0A0B7I1S8</accession>
<dbReference type="EMBL" id="CDOI01000136">
    <property type="protein sequence ID" value="CEN45612.1"/>
    <property type="molecule type" value="Genomic_DNA"/>
</dbReference>
<keyword evidence="8 16" id="KW-0808">Transferase</keyword>
<evidence type="ECO:0000256" key="7">
    <source>
        <dbReference type="ARBA" id="ARBA00022490"/>
    </source>
</evidence>
<evidence type="ECO:0000313" key="20">
    <source>
        <dbReference type="Proteomes" id="UP000265497"/>
    </source>
</evidence>
<dbReference type="AlphaFoldDB" id="A0A0B7I1S8"/>
<comment type="cofactor">
    <cofactor evidence="2">
        <name>K(+)</name>
        <dbReference type="ChEBI" id="CHEBI:29103"/>
    </cofactor>
</comment>
<dbReference type="Gene3D" id="3.30.420.40">
    <property type="match status" value="2"/>
</dbReference>
<evidence type="ECO:0000256" key="8">
    <source>
        <dbReference type="ARBA" id="ARBA00022679"/>
    </source>
</evidence>
<dbReference type="RefSeq" id="WP_042344059.1">
    <property type="nucleotide sequence ID" value="NZ_BOQK01000032.1"/>
</dbReference>
<evidence type="ECO:0000313" key="18">
    <source>
        <dbReference type="EMBL" id="RIY35895.1"/>
    </source>
</evidence>
<evidence type="ECO:0000256" key="16">
    <source>
        <dbReference type="HAMAP-Rule" id="MF_01274"/>
    </source>
</evidence>
<dbReference type="CDD" id="cd24015">
    <property type="entry name" value="ASKHA_NBD_PanK-III"/>
    <property type="match status" value="1"/>
</dbReference>
<evidence type="ECO:0000256" key="4">
    <source>
        <dbReference type="ARBA" id="ARBA00005225"/>
    </source>
</evidence>
<dbReference type="Pfam" id="PF03309">
    <property type="entry name" value="Pan_kinase"/>
    <property type="match status" value="1"/>
</dbReference>
<gene>
    <name evidence="16 17" type="primary">coaX</name>
    <name evidence="17" type="ORF">CCAND38_260017</name>
    <name evidence="18" type="ORF">CKY20_08505</name>
</gene>
<feature type="active site" description="Proton acceptor" evidence="16">
    <location>
        <position position="96"/>
    </location>
</feature>
<evidence type="ECO:0000256" key="9">
    <source>
        <dbReference type="ARBA" id="ARBA00022741"/>
    </source>
</evidence>
<feature type="binding site" evidence="16">
    <location>
        <position position="174"/>
    </location>
    <ligand>
        <name>substrate</name>
    </ligand>
</feature>
<feature type="binding site" evidence="16">
    <location>
        <position position="117"/>
    </location>
    <ligand>
        <name>K(+)</name>
        <dbReference type="ChEBI" id="CHEBI:29103"/>
    </ligand>
</feature>
<evidence type="ECO:0000256" key="2">
    <source>
        <dbReference type="ARBA" id="ARBA00001958"/>
    </source>
</evidence>
<evidence type="ECO:0000256" key="5">
    <source>
        <dbReference type="ARBA" id="ARBA00011738"/>
    </source>
</evidence>
<dbReference type="GO" id="GO:0046872">
    <property type="term" value="F:metal ion binding"/>
    <property type="evidence" value="ECO:0007669"/>
    <property type="project" value="UniProtKB-KW"/>
</dbReference>
<keyword evidence="7 16" id="KW-0963">Cytoplasm</keyword>
<dbReference type="GO" id="GO:0005524">
    <property type="term" value="F:ATP binding"/>
    <property type="evidence" value="ECO:0007669"/>
    <property type="project" value="UniProtKB-UniRule"/>
</dbReference>
<evidence type="ECO:0000256" key="14">
    <source>
        <dbReference type="ARBA" id="ARBA00038036"/>
    </source>
</evidence>
<evidence type="ECO:0000256" key="13">
    <source>
        <dbReference type="ARBA" id="ARBA00022993"/>
    </source>
</evidence>
<evidence type="ECO:0000256" key="10">
    <source>
        <dbReference type="ARBA" id="ARBA00022777"/>
    </source>
</evidence>
<dbReference type="NCBIfam" id="TIGR00671">
    <property type="entry name" value="baf"/>
    <property type="match status" value="1"/>
</dbReference>
<keyword evidence="11 16" id="KW-0067">ATP-binding</keyword>